<feature type="domain" description="Deoxyribonuclease NucA/NucB" evidence="3">
    <location>
        <begin position="330"/>
        <end position="415"/>
    </location>
</feature>
<feature type="region of interest" description="Disordered" evidence="1">
    <location>
        <begin position="298"/>
        <end position="318"/>
    </location>
</feature>
<evidence type="ECO:0000259" key="3">
    <source>
        <dbReference type="Pfam" id="PF14040"/>
    </source>
</evidence>
<feature type="compositionally biased region" description="Basic and acidic residues" evidence="1">
    <location>
        <begin position="66"/>
        <end position="75"/>
    </location>
</feature>
<evidence type="ECO:0000256" key="2">
    <source>
        <dbReference type="SAM" id="SignalP"/>
    </source>
</evidence>
<evidence type="ECO:0000256" key="1">
    <source>
        <dbReference type="SAM" id="MobiDB-lite"/>
    </source>
</evidence>
<proteinExistence type="predicted"/>
<dbReference type="Proteomes" id="UP000294225">
    <property type="component" value="Unassembled WGS sequence"/>
</dbReference>
<comment type="caution">
    <text evidence="4">The sequence shown here is derived from an EMBL/GenBank/DDBJ whole genome shotgun (WGS) entry which is preliminary data.</text>
</comment>
<feature type="chain" id="PRO_5039367189" description="Deoxyribonuclease NucA/NucB domain-containing protein" evidence="2">
    <location>
        <begin position="45"/>
        <end position="437"/>
    </location>
</feature>
<dbReference type="AlphaFoldDB" id="A0A4V2M4B3"/>
<evidence type="ECO:0000313" key="4">
    <source>
        <dbReference type="EMBL" id="TCC35322.1"/>
    </source>
</evidence>
<dbReference type="InterPro" id="IPR029476">
    <property type="entry name" value="DNase_NucA_NucB"/>
</dbReference>
<organism evidence="4 5">
    <name type="scientific">Kribbella speibonae</name>
    <dbReference type="NCBI Taxonomy" id="1572660"/>
    <lineage>
        <taxon>Bacteria</taxon>
        <taxon>Bacillati</taxon>
        <taxon>Actinomycetota</taxon>
        <taxon>Actinomycetes</taxon>
        <taxon>Propionibacteriales</taxon>
        <taxon>Kribbellaceae</taxon>
        <taxon>Kribbella</taxon>
    </lineage>
</organism>
<name>A0A4V2M4B3_9ACTN</name>
<protein>
    <recommendedName>
        <fullName evidence="3">Deoxyribonuclease NucA/NucB domain-containing protein</fullName>
    </recommendedName>
</protein>
<evidence type="ECO:0000313" key="5">
    <source>
        <dbReference type="Proteomes" id="UP000294225"/>
    </source>
</evidence>
<dbReference type="EMBL" id="SJKC01000003">
    <property type="protein sequence ID" value="TCC35322.1"/>
    <property type="molecule type" value="Genomic_DNA"/>
</dbReference>
<feature type="signal peptide" evidence="2">
    <location>
        <begin position="1"/>
        <end position="44"/>
    </location>
</feature>
<feature type="region of interest" description="Disordered" evidence="1">
    <location>
        <begin position="44"/>
        <end position="98"/>
    </location>
</feature>
<feature type="compositionally biased region" description="Polar residues" evidence="1">
    <location>
        <begin position="298"/>
        <end position="311"/>
    </location>
</feature>
<accession>A0A4V2M4B3</accession>
<gene>
    <name evidence="4" type="ORF">E0H92_21405</name>
</gene>
<keyword evidence="2" id="KW-0732">Signal</keyword>
<reference evidence="4 5" key="1">
    <citation type="submission" date="2019-02" db="EMBL/GenBank/DDBJ databases">
        <title>Kribbella capetownensis sp. nov. and Kribbella speibonae sp. nov., isolated from soil.</title>
        <authorList>
            <person name="Curtis S.M."/>
            <person name="Norton I."/>
            <person name="Everest G.J."/>
            <person name="Meyers P.R."/>
        </authorList>
    </citation>
    <scope>NUCLEOTIDE SEQUENCE [LARGE SCALE GENOMIC DNA]</scope>
    <source>
        <strain evidence="4 5">YM55</strain>
    </source>
</reference>
<sequence length="437" mass="48109">MVGCTAPTGAHLHHPGGSSVRRFKSLSLLSLVLALGLTSTAAQQAVAGNPTPTPSQPDRGQPKSLAEGDRPRPYEDFTNWTDEDCHKEGSLGETTNSSTGGRVVNHFQFCAWKQHGVTFWAPNQIYPLGTLMFRMTMMAQASEDGRTVTVTFKADEIHVPPRRGVLADIAVISMTPSCSTDKLPAACSITPATRQSIGLRDLGSIGLTFTMQSPRMPTSTNPISRDTGRFRFPYYFTTTTGGQQVDQQIGGIQEFGTSWRCDSAQLTRGEFKKEACVFPTLPHLRFNINDAGITQSAQHIRQAQENPNSTDPVPPENGTKTIATNLHRHWDDALKDAQRNASRKACQAAVPIKPPDTDCDEYPFASTLEGSLAPPLPNYDFSVKYINYRDNRRSGCWMGKWLVKDRVLEGDEFQVDIFDGPTYPEPPEEPECVEGED</sequence>
<dbReference type="Pfam" id="PF14040">
    <property type="entry name" value="DNase_NucA_NucB"/>
    <property type="match status" value="1"/>
</dbReference>